<evidence type="ECO:0000313" key="8">
    <source>
        <dbReference type="Proteomes" id="UP000556700"/>
    </source>
</evidence>
<evidence type="ECO:0000256" key="4">
    <source>
        <dbReference type="ARBA" id="ARBA00023136"/>
    </source>
</evidence>
<feature type="transmembrane region" description="Helical" evidence="5">
    <location>
        <begin position="87"/>
        <end position="109"/>
    </location>
</feature>
<feature type="transmembrane region" description="Helical" evidence="5">
    <location>
        <begin position="57"/>
        <end position="80"/>
    </location>
</feature>
<protein>
    <recommendedName>
        <fullName evidence="6">Methylamine utilisation protein MauE domain-containing protein</fullName>
    </recommendedName>
</protein>
<dbReference type="UniPathway" id="UPA00895"/>
<feature type="domain" description="Methylamine utilisation protein MauE" evidence="6">
    <location>
        <begin position="19"/>
        <end position="144"/>
    </location>
</feature>
<dbReference type="GO" id="GO:0030416">
    <property type="term" value="P:methylamine metabolic process"/>
    <property type="evidence" value="ECO:0007669"/>
    <property type="project" value="InterPro"/>
</dbReference>
<dbReference type="AlphaFoldDB" id="A0A6V6YMX1"/>
<feature type="transmembrane region" description="Helical" evidence="5">
    <location>
        <begin position="129"/>
        <end position="147"/>
    </location>
</feature>
<evidence type="ECO:0000259" key="6">
    <source>
        <dbReference type="Pfam" id="PF07291"/>
    </source>
</evidence>
<feature type="transmembrane region" description="Helical" evidence="5">
    <location>
        <begin position="154"/>
        <end position="177"/>
    </location>
</feature>
<keyword evidence="4 5" id="KW-0472">Membrane</keyword>
<keyword evidence="2 5" id="KW-0812">Transmembrane</keyword>
<comment type="caution">
    <text evidence="7">The sequence shown here is derived from an EMBL/GenBank/DDBJ whole genome shotgun (WGS) entry which is preliminary data.</text>
</comment>
<gene>
    <name evidence="7" type="ORF">FLACHUCJ7_00226</name>
</gene>
<evidence type="ECO:0000256" key="2">
    <source>
        <dbReference type="ARBA" id="ARBA00022692"/>
    </source>
</evidence>
<accession>A0A6V6YMX1</accession>
<keyword evidence="8" id="KW-1185">Reference proteome</keyword>
<dbReference type="GO" id="GO:0016020">
    <property type="term" value="C:membrane"/>
    <property type="evidence" value="ECO:0007669"/>
    <property type="project" value="UniProtKB-SubCell"/>
</dbReference>
<proteinExistence type="predicted"/>
<evidence type="ECO:0000256" key="3">
    <source>
        <dbReference type="ARBA" id="ARBA00022989"/>
    </source>
</evidence>
<name>A0A6V6YMX1_9FLAO</name>
<dbReference type="Proteomes" id="UP000556700">
    <property type="component" value="Unassembled WGS sequence"/>
</dbReference>
<evidence type="ECO:0000256" key="1">
    <source>
        <dbReference type="ARBA" id="ARBA00004141"/>
    </source>
</evidence>
<sequence length="509" mass="58650">MYKKQTDKGMESKGSLKSVMVEIISYLYVLLFVYAAVSKILDFENFQVQLGQSPLLSAFAVGVAWLVPGIELLIAIALIIPKFRSIGLLAALSLMTMFTAYIFIMLHFSSFVPCSCGGILEKMSWNVHLAFNVVFVILAVVAIVLDYKKTGRAIFFPVRSIPITLIASTVIVIFLFLSSEDIMQHENPFIRRYPQHPVTFRKSIDLKFNSYYFAGSSDDKIYLGNFTDPLHLLEVDTILQHRKQIKMNLNGYNKHYKMVKMVVKGDWFYLMDGSAPFILKGSIKDWKITKEFKDCPYFSIAQPLDHDLIAFRANRGRKAIHILGVFNSNSIPKVTYNHKLLQQQIDGVFDTDGILLSDEKQKKMVYLYYYRNEFIVADKKANLLSRGKTIDTISKAQIKIAFLKDRGERKMSAPPLIVNESAVMCQNLLFVQSKIPGRFEPEKLWKQAEIIDVYDINRKAYLMSFAIYKNRDKKLQYFYVTPTHLYALISNELFAYDLKQIIKKEMKDR</sequence>
<feature type="transmembrane region" description="Helical" evidence="5">
    <location>
        <begin position="20"/>
        <end position="37"/>
    </location>
</feature>
<organism evidence="7 8">
    <name type="scientific">Flavobacterium chungangense</name>
    <dbReference type="NCBI Taxonomy" id="554283"/>
    <lineage>
        <taxon>Bacteria</taxon>
        <taxon>Pseudomonadati</taxon>
        <taxon>Bacteroidota</taxon>
        <taxon>Flavobacteriia</taxon>
        <taxon>Flavobacteriales</taxon>
        <taxon>Flavobacteriaceae</taxon>
        <taxon>Flavobacterium</taxon>
    </lineage>
</organism>
<dbReference type="Pfam" id="PF07291">
    <property type="entry name" value="MauE"/>
    <property type="match status" value="1"/>
</dbReference>
<evidence type="ECO:0000313" key="7">
    <source>
        <dbReference type="EMBL" id="CAD0000821.1"/>
    </source>
</evidence>
<keyword evidence="3 5" id="KW-1133">Transmembrane helix</keyword>
<comment type="subcellular location">
    <subcellularLocation>
        <location evidence="1">Membrane</location>
        <topology evidence="1">Multi-pass membrane protein</topology>
    </subcellularLocation>
</comment>
<dbReference type="InterPro" id="IPR009908">
    <property type="entry name" value="Methylamine_util_MauE"/>
</dbReference>
<dbReference type="EMBL" id="CAIJDO010000054">
    <property type="protein sequence ID" value="CAD0000821.1"/>
    <property type="molecule type" value="Genomic_DNA"/>
</dbReference>
<reference evidence="7 8" key="1">
    <citation type="submission" date="2020-06" db="EMBL/GenBank/DDBJ databases">
        <authorList>
            <person name="Criscuolo A."/>
        </authorList>
    </citation>
    <scope>NUCLEOTIDE SEQUENCE [LARGE SCALE GENOMIC DNA]</scope>
    <source>
        <strain evidence="8">CIP 110025</strain>
    </source>
</reference>
<evidence type="ECO:0000256" key="5">
    <source>
        <dbReference type="SAM" id="Phobius"/>
    </source>
</evidence>